<sequence length="51" mass="5939">MLPMKLSAYALTKQISLPTSRIQDILHDRRQVTVDTSVRLERFSGISDRFF</sequence>
<gene>
    <name evidence="1" type="ORF">C5L31_001109</name>
</gene>
<dbReference type="AlphaFoldDB" id="A0A4R5NF75"/>
<evidence type="ECO:0000313" key="2">
    <source>
        <dbReference type="Proteomes" id="UP000294854"/>
    </source>
</evidence>
<dbReference type="InterPro" id="IPR010982">
    <property type="entry name" value="Lambda_DNA-bd_dom_sf"/>
</dbReference>
<name>A0A4R5NF75_9LACO</name>
<keyword evidence="2" id="KW-1185">Reference proteome</keyword>
<dbReference type="EMBL" id="PUFO01000099">
    <property type="protein sequence ID" value="TDG72410.1"/>
    <property type="molecule type" value="Genomic_DNA"/>
</dbReference>
<reference evidence="1 2" key="1">
    <citation type="journal article" date="2019" name="Appl. Microbiol. Biotechnol.">
        <title>Uncovering carbohydrate metabolism through a genotype-phenotype association study of 56 lactic acid bacteria genomes.</title>
        <authorList>
            <person name="Buron-Moles G."/>
            <person name="Chailyan A."/>
            <person name="Dolejs I."/>
            <person name="Forster J."/>
            <person name="Miks M.H."/>
        </authorList>
    </citation>
    <scope>NUCLEOTIDE SEQUENCE [LARGE SCALE GENOMIC DNA]</scope>
    <source>
        <strain evidence="1 2">ATCC 49373</strain>
    </source>
</reference>
<accession>A0A4R5NF75</accession>
<organism evidence="1 2">
    <name type="scientific">Secundilactobacillus malefermentans</name>
    <dbReference type="NCBI Taxonomy" id="176292"/>
    <lineage>
        <taxon>Bacteria</taxon>
        <taxon>Bacillati</taxon>
        <taxon>Bacillota</taxon>
        <taxon>Bacilli</taxon>
        <taxon>Lactobacillales</taxon>
        <taxon>Lactobacillaceae</taxon>
        <taxon>Secundilactobacillus</taxon>
    </lineage>
</organism>
<protein>
    <recommendedName>
        <fullName evidence="3">HTH cro/C1-type domain-containing protein</fullName>
    </recommendedName>
</protein>
<comment type="caution">
    <text evidence="1">The sequence shown here is derived from an EMBL/GenBank/DDBJ whole genome shotgun (WGS) entry which is preliminary data.</text>
</comment>
<dbReference type="Proteomes" id="UP000294854">
    <property type="component" value="Unassembled WGS sequence"/>
</dbReference>
<dbReference type="SUPFAM" id="SSF47413">
    <property type="entry name" value="lambda repressor-like DNA-binding domains"/>
    <property type="match status" value="1"/>
</dbReference>
<evidence type="ECO:0008006" key="3">
    <source>
        <dbReference type="Google" id="ProtNLM"/>
    </source>
</evidence>
<proteinExistence type="predicted"/>
<dbReference type="GO" id="GO:0003677">
    <property type="term" value="F:DNA binding"/>
    <property type="evidence" value="ECO:0007669"/>
    <property type="project" value="InterPro"/>
</dbReference>
<dbReference type="Gene3D" id="1.10.260.40">
    <property type="entry name" value="lambda repressor-like DNA-binding domains"/>
    <property type="match status" value="1"/>
</dbReference>
<evidence type="ECO:0000313" key="1">
    <source>
        <dbReference type="EMBL" id="TDG72410.1"/>
    </source>
</evidence>